<evidence type="ECO:0000313" key="2">
    <source>
        <dbReference type="Proteomes" id="UP000800096"/>
    </source>
</evidence>
<gene>
    <name evidence="1" type="ORF">BDU57DRAFT_574535</name>
</gene>
<dbReference type="AlphaFoldDB" id="A0A6A5QM14"/>
<sequence length="84" mass="8974">NIFIKPVPTSWFLKLSQPVLGCSPSLPSAPRRLATSPPRTDGGFLVFLPTPKTDGPPQGILCYVPSTTARSSYTNTSRIAQAMA</sequence>
<proteinExistence type="predicted"/>
<evidence type="ECO:0000313" key="1">
    <source>
        <dbReference type="EMBL" id="KAF1916489.1"/>
    </source>
</evidence>
<protein>
    <submittedName>
        <fullName evidence="1">Uncharacterized protein</fullName>
    </submittedName>
</protein>
<accession>A0A6A5QM14</accession>
<feature type="non-terminal residue" evidence="1">
    <location>
        <position position="1"/>
    </location>
</feature>
<keyword evidence="2" id="KW-1185">Reference proteome</keyword>
<reference evidence="1" key="1">
    <citation type="journal article" date="2020" name="Stud. Mycol.">
        <title>101 Dothideomycetes genomes: a test case for predicting lifestyles and emergence of pathogens.</title>
        <authorList>
            <person name="Haridas S."/>
            <person name="Albert R."/>
            <person name="Binder M."/>
            <person name="Bloem J."/>
            <person name="Labutti K."/>
            <person name="Salamov A."/>
            <person name="Andreopoulos B."/>
            <person name="Baker S."/>
            <person name="Barry K."/>
            <person name="Bills G."/>
            <person name="Bluhm B."/>
            <person name="Cannon C."/>
            <person name="Castanera R."/>
            <person name="Culley D."/>
            <person name="Daum C."/>
            <person name="Ezra D."/>
            <person name="Gonzalez J."/>
            <person name="Henrissat B."/>
            <person name="Kuo A."/>
            <person name="Liang C."/>
            <person name="Lipzen A."/>
            <person name="Lutzoni F."/>
            <person name="Magnuson J."/>
            <person name="Mondo S."/>
            <person name="Nolan M."/>
            <person name="Ohm R."/>
            <person name="Pangilinan J."/>
            <person name="Park H.-J."/>
            <person name="Ramirez L."/>
            <person name="Alfaro M."/>
            <person name="Sun H."/>
            <person name="Tritt A."/>
            <person name="Yoshinaga Y."/>
            <person name="Zwiers L.-H."/>
            <person name="Turgeon B."/>
            <person name="Goodwin S."/>
            <person name="Spatafora J."/>
            <person name="Crous P."/>
            <person name="Grigoriev I."/>
        </authorList>
    </citation>
    <scope>NUCLEOTIDE SEQUENCE</scope>
    <source>
        <strain evidence="1">HMLAC05119</strain>
    </source>
</reference>
<dbReference type="EMBL" id="ML979135">
    <property type="protein sequence ID" value="KAF1916489.1"/>
    <property type="molecule type" value="Genomic_DNA"/>
</dbReference>
<name>A0A6A5QM14_AMPQU</name>
<dbReference type="Proteomes" id="UP000800096">
    <property type="component" value="Unassembled WGS sequence"/>
</dbReference>
<organism evidence="1 2">
    <name type="scientific">Ampelomyces quisqualis</name>
    <name type="common">Powdery mildew agent</name>
    <dbReference type="NCBI Taxonomy" id="50730"/>
    <lineage>
        <taxon>Eukaryota</taxon>
        <taxon>Fungi</taxon>
        <taxon>Dikarya</taxon>
        <taxon>Ascomycota</taxon>
        <taxon>Pezizomycotina</taxon>
        <taxon>Dothideomycetes</taxon>
        <taxon>Pleosporomycetidae</taxon>
        <taxon>Pleosporales</taxon>
        <taxon>Pleosporineae</taxon>
        <taxon>Phaeosphaeriaceae</taxon>
        <taxon>Ampelomyces</taxon>
    </lineage>
</organism>